<name>A0A9P9AJQ7_9HYPO</name>
<comment type="caution">
    <text evidence="3">The sequence shown here is derived from an EMBL/GenBank/DDBJ whole genome shotgun (WGS) entry which is preliminary data.</text>
</comment>
<evidence type="ECO:0000313" key="4">
    <source>
        <dbReference type="Proteomes" id="UP000777438"/>
    </source>
</evidence>
<keyword evidence="4" id="KW-1185">Reference proteome</keyword>
<feature type="non-terminal residue" evidence="3">
    <location>
        <position position="497"/>
    </location>
</feature>
<protein>
    <submittedName>
        <fullName evidence="3">Fungal-specific transcription factor domain-containing protein</fullName>
    </submittedName>
</protein>
<organism evidence="3 4">
    <name type="scientific">Thelonectria olida</name>
    <dbReference type="NCBI Taxonomy" id="1576542"/>
    <lineage>
        <taxon>Eukaryota</taxon>
        <taxon>Fungi</taxon>
        <taxon>Dikarya</taxon>
        <taxon>Ascomycota</taxon>
        <taxon>Pezizomycotina</taxon>
        <taxon>Sordariomycetes</taxon>
        <taxon>Hypocreomycetidae</taxon>
        <taxon>Hypocreales</taxon>
        <taxon>Nectriaceae</taxon>
        <taxon>Thelonectria</taxon>
    </lineage>
</organism>
<feature type="domain" description="Xylanolytic transcriptional activator regulatory" evidence="2">
    <location>
        <begin position="43"/>
        <end position="249"/>
    </location>
</feature>
<dbReference type="Proteomes" id="UP000777438">
    <property type="component" value="Unassembled WGS sequence"/>
</dbReference>
<sequence>EHPVLGLGEEHVANLRSEIRHRNPRSKLFIPMFPEAEVQPLLEIFLGEINIMLPIFDEQSLFNLSSRFPLDSKIHDPAWWACLNAVLAMTIQLKTLNDSFRSISEIAWSFFKNSFCVYEELIATPSILAIQALLLMAMFFGGSTDTMTMNLLLCSAARMVRTSGLHKEAVSTTLTLAETDERRRIFWAAFVLEVTASLHSGSPSALFEHRLEAPFPVNWQLEEGDRACFTSRIKLLIIEHKAQRFLYRLHHSIDTTESVEEALNLREEIRDWMQQTPGLQPWDPDLAKTIRHDLPIVTLHCTLYRCADIINRALREVLDQPLAFISPQPCRDILQLSQHVGSISYTDLWCLLQDLLCAVITLLSHILHCPDNNGVFGNIALIRQLVRFIREKQREGCDLDRLLCFCIVLERIARTAAIKAVLTVSLGGYDSSLVQNLSNLLVTSDHMQLVKGLLGNTPILKAEASIVFSLILIDGIKDSGGLISLGPKLLTGSTYGF</sequence>
<dbReference type="PANTHER" id="PTHR46910">
    <property type="entry name" value="TRANSCRIPTION FACTOR PDR1"/>
    <property type="match status" value="1"/>
</dbReference>
<accession>A0A9P9AJQ7</accession>
<dbReference type="GO" id="GO:0006351">
    <property type="term" value="P:DNA-templated transcription"/>
    <property type="evidence" value="ECO:0007669"/>
    <property type="project" value="InterPro"/>
</dbReference>
<dbReference type="CDD" id="cd12148">
    <property type="entry name" value="fungal_TF_MHR"/>
    <property type="match status" value="1"/>
</dbReference>
<feature type="non-terminal residue" evidence="3">
    <location>
        <position position="1"/>
    </location>
</feature>
<dbReference type="InterPro" id="IPR050987">
    <property type="entry name" value="AtrR-like"/>
</dbReference>
<dbReference type="AlphaFoldDB" id="A0A9P9AJQ7"/>
<dbReference type="InterPro" id="IPR007219">
    <property type="entry name" value="XnlR_reg_dom"/>
</dbReference>
<evidence type="ECO:0000256" key="1">
    <source>
        <dbReference type="ARBA" id="ARBA00023242"/>
    </source>
</evidence>
<dbReference type="GO" id="GO:0003677">
    <property type="term" value="F:DNA binding"/>
    <property type="evidence" value="ECO:0007669"/>
    <property type="project" value="InterPro"/>
</dbReference>
<reference evidence="3 4" key="1">
    <citation type="journal article" date="2021" name="Nat. Commun.">
        <title>Genetic determinants of endophytism in the Arabidopsis root mycobiome.</title>
        <authorList>
            <person name="Mesny F."/>
            <person name="Miyauchi S."/>
            <person name="Thiergart T."/>
            <person name="Pickel B."/>
            <person name="Atanasova L."/>
            <person name="Karlsson M."/>
            <person name="Huettel B."/>
            <person name="Barry K.W."/>
            <person name="Haridas S."/>
            <person name="Chen C."/>
            <person name="Bauer D."/>
            <person name="Andreopoulos W."/>
            <person name="Pangilinan J."/>
            <person name="LaButti K."/>
            <person name="Riley R."/>
            <person name="Lipzen A."/>
            <person name="Clum A."/>
            <person name="Drula E."/>
            <person name="Henrissat B."/>
            <person name="Kohler A."/>
            <person name="Grigoriev I.V."/>
            <person name="Martin F.M."/>
            <person name="Hacquard S."/>
        </authorList>
    </citation>
    <scope>NUCLEOTIDE SEQUENCE [LARGE SCALE GENOMIC DNA]</scope>
    <source>
        <strain evidence="3 4">MPI-CAGE-CH-0241</strain>
    </source>
</reference>
<gene>
    <name evidence="3" type="ORF">B0T10DRAFT_594693</name>
</gene>
<dbReference type="OrthoDB" id="3266505at2759"/>
<dbReference type="EMBL" id="JAGPYM010000072">
    <property type="protein sequence ID" value="KAH6869436.1"/>
    <property type="molecule type" value="Genomic_DNA"/>
</dbReference>
<evidence type="ECO:0000259" key="2">
    <source>
        <dbReference type="Pfam" id="PF04082"/>
    </source>
</evidence>
<dbReference type="PANTHER" id="PTHR46910:SF25">
    <property type="entry name" value="ABC-TRANSPORTER-REGULATING TRANSCRIPTION FACTOR"/>
    <property type="match status" value="1"/>
</dbReference>
<dbReference type="GO" id="GO:0003700">
    <property type="term" value="F:DNA-binding transcription factor activity"/>
    <property type="evidence" value="ECO:0007669"/>
    <property type="project" value="InterPro"/>
</dbReference>
<proteinExistence type="predicted"/>
<dbReference type="GO" id="GO:0008270">
    <property type="term" value="F:zinc ion binding"/>
    <property type="evidence" value="ECO:0007669"/>
    <property type="project" value="InterPro"/>
</dbReference>
<evidence type="ECO:0000313" key="3">
    <source>
        <dbReference type="EMBL" id="KAH6869436.1"/>
    </source>
</evidence>
<dbReference type="Pfam" id="PF04082">
    <property type="entry name" value="Fungal_trans"/>
    <property type="match status" value="1"/>
</dbReference>
<keyword evidence="1" id="KW-0539">Nucleus</keyword>